<sequence>MNKPFKLIVIVISLLLTNVHMSCNDTDNCEEAICTLVLVRISISITDQDQKPVILDSYEVINLENGENITVSLSPTEQEQTFQSGRYLLIEDNVLGVNQEQQIQFRGFINDQQVISSDYIVSTDCCHVSLVSGDVELTL</sequence>
<dbReference type="RefSeq" id="WP_091408545.1">
    <property type="nucleotide sequence ID" value="NZ_FOAB01000004.1"/>
</dbReference>
<protein>
    <recommendedName>
        <fullName evidence="4">Tissue inhibitor of metalloproteinase</fullName>
    </recommendedName>
</protein>
<evidence type="ECO:0008006" key="4">
    <source>
        <dbReference type="Google" id="ProtNLM"/>
    </source>
</evidence>
<evidence type="ECO:0000256" key="1">
    <source>
        <dbReference type="SAM" id="SignalP"/>
    </source>
</evidence>
<name>A0A1H7PYE9_AQUAM</name>
<feature type="signal peptide" evidence="1">
    <location>
        <begin position="1"/>
        <end position="22"/>
    </location>
</feature>
<keyword evidence="3" id="KW-1185">Reference proteome</keyword>
<dbReference type="EMBL" id="FOAB01000004">
    <property type="protein sequence ID" value="SEL40606.1"/>
    <property type="molecule type" value="Genomic_DNA"/>
</dbReference>
<feature type="chain" id="PRO_5011479976" description="Tissue inhibitor of metalloproteinase" evidence="1">
    <location>
        <begin position="23"/>
        <end position="139"/>
    </location>
</feature>
<reference evidence="2 3" key="1">
    <citation type="submission" date="2016-10" db="EMBL/GenBank/DDBJ databases">
        <authorList>
            <person name="de Groot N.N."/>
        </authorList>
    </citation>
    <scope>NUCLEOTIDE SEQUENCE [LARGE SCALE GENOMIC DNA]</scope>
    <source>
        <strain evidence="2 3">DSM 25232</strain>
    </source>
</reference>
<gene>
    <name evidence="2" type="ORF">SAMN04487910_2359</name>
</gene>
<proteinExistence type="predicted"/>
<organism evidence="2 3">
    <name type="scientific">Aquimarina amphilecti</name>
    <dbReference type="NCBI Taxonomy" id="1038014"/>
    <lineage>
        <taxon>Bacteria</taxon>
        <taxon>Pseudomonadati</taxon>
        <taxon>Bacteroidota</taxon>
        <taxon>Flavobacteriia</taxon>
        <taxon>Flavobacteriales</taxon>
        <taxon>Flavobacteriaceae</taxon>
        <taxon>Aquimarina</taxon>
    </lineage>
</organism>
<dbReference type="Proteomes" id="UP000198521">
    <property type="component" value="Unassembled WGS sequence"/>
</dbReference>
<dbReference type="OrthoDB" id="1165032at2"/>
<accession>A0A1H7PYE9</accession>
<evidence type="ECO:0000313" key="3">
    <source>
        <dbReference type="Proteomes" id="UP000198521"/>
    </source>
</evidence>
<dbReference type="AlphaFoldDB" id="A0A1H7PYE9"/>
<keyword evidence="1" id="KW-0732">Signal</keyword>
<evidence type="ECO:0000313" key="2">
    <source>
        <dbReference type="EMBL" id="SEL40606.1"/>
    </source>
</evidence>